<sequence>MTKRTTKTKAAGDGDTAIKSKQREKAKPRAKPKAKAKEREIGSSHGDDDDAAAFAIEAGAGAAAGAGGRGDGRWSGSEKSSVGRELVPQAVALAAAPIFPNSIKWSDENLIAVAAGHTVTILSPSTLSGPRGFISISPSSLFDIGRVEHADLEASVLLPFTLQRDNRVNVRCVDWSPAGAASNGGCLLAVCTTDHRVKLYRAPCREYQSEWIEVTDLSTDMHEFCVQSNFMEMEQPTFIIPSKLGSCMEVKNYLRGRKNSLPIEMQKFKHRKKTKDSKDVNLNGGSFTSNFSTFENNVLMDEHSQKIQSFASPEPIITISKRWLGLSEGVPAEVLKEDAGSRYWARGFLVKLMEEKALVHYEASISDEVKEEWVPLFVDSCAFTSTRAVDDHIDLDSLLTSGCETNLKLSFRPGVRPLLETEDDEETVKVLAVGDLVEAWMNERWQEGFLLEIDDTSKIVDFSGCLGQVILDTSNLRPAPEWNGEKWLYFKAESGTNCTRSLMGAIPRVNGIKCLTEECRSEKIEAGSAADMPRYLTDTSVTAIAGLKSEVSRLKPYIQIDPHSFKVQNPKEIKQPQNISTAQYVARSYVLAAIVLSWSPRCRVVCADYVESSNQFREYIFLAVGTKSGRVAFWRFQSPQAYSVEEVLPPKEMTFIGFWCAHESWVTAVDWATSQSHAFFDVGLPQESILLATGSYDGSVKLWSAPLLTLIGVPSNSHALPWILLKQVLHVDSVPVTTLALKLQFQTPKCILLAVGKGSGGVTACDIDFINANSRIACQPRAHEQLVTGVCWTSDGGHCLYSCGQDNSLQGWKFDGNQLVPLSSPDCSNLLASAAQNTTSDIPFSAVDSFYGVALSQCSFSLAVVRGIASEATDQMYQSRSQKGVVQVIWVEGEQQRDTQGSLIEQTTMNMPTNVLQNLERKITSSLKLLEAHRQFLVLWDVLTQFSYSKNCTCASFFELVLSNWLGNLAAAASFEWSSKNLKSILPKASCRQLQILVILYRRLLLPNIKADVLSAYSSKATGSPVLSDFSSPILSGFDQFKSELTLQEQFWLEQFWHIEHELRQRLFFLTLASFLCQISAHKTSTKLHASFESDTHASLSKLHAALRMSNWVLTNSSQNFEELVEEAKQVQKCSIASPTSSVEPFYEECTLCDQPVKFESLEVANCTGLDSSPSKLRHRLQRCAVSLQVCPLRPQWCCSCCARCVTQPAPTIYFALKSRMHIKELSPTFLLSQKKEPLCPFCGILMYRLLPEFLLTPSLV</sequence>
<comment type="caution">
    <text evidence="1">The sequence shown here is derived from an EMBL/GenBank/DDBJ whole genome shotgun (WGS) entry which is preliminary data.</text>
</comment>
<organism evidence="1 2">
    <name type="scientific">Diphasiastrum complanatum</name>
    <name type="common">Issler's clubmoss</name>
    <name type="synonym">Lycopodium complanatum</name>
    <dbReference type="NCBI Taxonomy" id="34168"/>
    <lineage>
        <taxon>Eukaryota</taxon>
        <taxon>Viridiplantae</taxon>
        <taxon>Streptophyta</taxon>
        <taxon>Embryophyta</taxon>
        <taxon>Tracheophyta</taxon>
        <taxon>Lycopodiopsida</taxon>
        <taxon>Lycopodiales</taxon>
        <taxon>Lycopodiaceae</taxon>
        <taxon>Lycopodioideae</taxon>
        <taxon>Diphasiastrum</taxon>
    </lineage>
</organism>
<evidence type="ECO:0000313" key="1">
    <source>
        <dbReference type="EMBL" id="KAJ7519843.1"/>
    </source>
</evidence>
<dbReference type="EMBL" id="CM055111">
    <property type="protein sequence ID" value="KAJ7519843.1"/>
    <property type="molecule type" value="Genomic_DNA"/>
</dbReference>
<keyword evidence="2" id="KW-1185">Reference proteome</keyword>
<evidence type="ECO:0000313" key="2">
    <source>
        <dbReference type="Proteomes" id="UP001162992"/>
    </source>
</evidence>
<gene>
    <name evidence="1" type="ORF">O6H91_20G057800</name>
</gene>
<name>A0ACC2AQM9_DIPCM</name>
<reference evidence="2" key="1">
    <citation type="journal article" date="2024" name="Proc. Natl. Acad. Sci. U.S.A.">
        <title>Extraordinary preservation of gene collinearity over three hundred million years revealed in homosporous lycophytes.</title>
        <authorList>
            <person name="Li C."/>
            <person name="Wickell D."/>
            <person name="Kuo L.Y."/>
            <person name="Chen X."/>
            <person name="Nie B."/>
            <person name="Liao X."/>
            <person name="Peng D."/>
            <person name="Ji J."/>
            <person name="Jenkins J."/>
            <person name="Williams M."/>
            <person name="Shu S."/>
            <person name="Plott C."/>
            <person name="Barry K."/>
            <person name="Rajasekar S."/>
            <person name="Grimwood J."/>
            <person name="Han X."/>
            <person name="Sun S."/>
            <person name="Hou Z."/>
            <person name="He W."/>
            <person name="Dai G."/>
            <person name="Sun C."/>
            <person name="Schmutz J."/>
            <person name="Leebens-Mack J.H."/>
            <person name="Li F.W."/>
            <person name="Wang L."/>
        </authorList>
    </citation>
    <scope>NUCLEOTIDE SEQUENCE [LARGE SCALE GENOMIC DNA]</scope>
    <source>
        <strain evidence="2">cv. PW_Plant_1</strain>
    </source>
</reference>
<dbReference type="Proteomes" id="UP001162992">
    <property type="component" value="Chromosome 20"/>
</dbReference>
<accession>A0ACC2AQM9</accession>
<proteinExistence type="predicted"/>
<protein>
    <submittedName>
        <fullName evidence="1">Uncharacterized protein</fullName>
    </submittedName>
</protein>